<reference evidence="2" key="1">
    <citation type="journal article" date="2019" name="Int. J. Syst. Evol. Microbiol.">
        <title>The Global Catalogue of Microorganisms (GCM) 10K type strain sequencing project: providing services to taxonomists for standard genome sequencing and annotation.</title>
        <authorList>
            <consortium name="The Broad Institute Genomics Platform"/>
            <consortium name="The Broad Institute Genome Sequencing Center for Infectious Disease"/>
            <person name="Wu L."/>
            <person name="Ma J."/>
        </authorList>
    </citation>
    <scope>NUCLEOTIDE SEQUENCE [LARGE SCALE GENOMIC DNA]</scope>
    <source>
        <strain evidence="2">JCM 14549</strain>
    </source>
</reference>
<evidence type="ECO:0000313" key="1">
    <source>
        <dbReference type="EMBL" id="GAA2058481.1"/>
    </source>
</evidence>
<keyword evidence="2" id="KW-1185">Reference proteome</keyword>
<accession>A0ABP5GYK6</accession>
<dbReference type="EMBL" id="BAAANQ010000008">
    <property type="protein sequence ID" value="GAA2058481.1"/>
    <property type="molecule type" value="Genomic_DNA"/>
</dbReference>
<evidence type="ECO:0008006" key="3">
    <source>
        <dbReference type="Google" id="ProtNLM"/>
    </source>
</evidence>
<dbReference type="Proteomes" id="UP001403094">
    <property type="component" value="Unassembled WGS sequence"/>
</dbReference>
<protein>
    <recommendedName>
        <fullName evidence="3">Deoxyxylulose-5-phosphate synthase</fullName>
    </recommendedName>
</protein>
<proteinExistence type="predicted"/>
<gene>
    <name evidence="1" type="ORF">GCM10009757_38410</name>
</gene>
<organism evidence="1 2">
    <name type="scientific">Streptomyces cheonanensis</name>
    <dbReference type="NCBI Taxonomy" id="312720"/>
    <lineage>
        <taxon>Bacteria</taxon>
        <taxon>Bacillati</taxon>
        <taxon>Actinomycetota</taxon>
        <taxon>Actinomycetes</taxon>
        <taxon>Kitasatosporales</taxon>
        <taxon>Streptomycetaceae</taxon>
        <taxon>Streptomyces</taxon>
    </lineage>
</organism>
<evidence type="ECO:0000313" key="2">
    <source>
        <dbReference type="Proteomes" id="UP001403094"/>
    </source>
</evidence>
<comment type="caution">
    <text evidence="1">The sequence shown here is derived from an EMBL/GenBank/DDBJ whole genome shotgun (WGS) entry which is preliminary data.</text>
</comment>
<name>A0ABP5GYK6_9ACTN</name>
<sequence>MPPVPVRHTDGMCFRPTTTRRHYICLPCRAGYKKRCVPGETPGAHRCPRCRGELIDAGQDLAVPARRDTAGWKALGALLNAGVTFHSRCCDGPGWRPRHPREIRERLAAAGATGVPVRTALTTEDLDALRGPGRGPRRRRRHG</sequence>